<evidence type="ECO:0000256" key="6">
    <source>
        <dbReference type="ARBA" id="ARBA00048128"/>
    </source>
</evidence>
<evidence type="ECO:0000313" key="9">
    <source>
        <dbReference type="EMBL" id="MBB3145430.1"/>
    </source>
</evidence>
<organism evidence="9 10">
    <name type="scientific">Phyllobacterium trifolii</name>
    <dbReference type="NCBI Taxonomy" id="300193"/>
    <lineage>
        <taxon>Bacteria</taxon>
        <taxon>Pseudomonadati</taxon>
        <taxon>Pseudomonadota</taxon>
        <taxon>Alphaproteobacteria</taxon>
        <taxon>Hyphomicrobiales</taxon>
        <taxon>Phyllobacteriaceae</taxon>
        <taxon>Phyllobacterium</taxon>
    </lineage>
</organism>
<reference evidence="9 10" key="1">
    <citation type="submission" date="2020-08" db="EMBL/GenBank/DDBJ databases">
        <title>Genomic Encyclopedia of Type Strains, Phase III (KMG-III): the genomes of soil and plant-associated and newly described type strains.</title>
        <authorList>
            <person name="Whitman W."/>
        </authorList>
    </citation>
    <scope>NUCLEOTIDE SEQUENCE [LARGE SCALE GENOMIC DNA]</scope>
    <source>
        <strain evidence="9 10">CECT 7015</strain>
    </source>
</reference>
<feature type="domain" description="Nucleotidyl transferase" evidence="8">
    <location>
        <begin position="15"/>
        <end position="273"/>
    </location>
</feature>
<evidence type="ECO:0000256" key="7">
    <source>
        <dbReference type="RuleBase" id="RU361259"/>
    </source>
</evidence>
<dbReference type="AlphaFoldDB" id="A0A839U8W3"/>
<evidence type="ECO:0000313" key="10">
    <source>
        <dbReference type="Proteomes" id="UP000554520"/>
    </source>
</evidence>
<evidence type="ECO:0000256" key="2">
    <source>
        <dbReference type="ARBA" id="ARBA00012415"/>
    </source>
</evidence>
<dbReference type="GO" id="GO:0003983">
    <property type="term" value="F:UTP:glucose-1-phosphate uridylyltransferase activity"/>
    <property type="evidence" value="ECO:0007669"/>
    <property type="project" value="UniProtKB-EC"/>
</dbReference>
<dbReference type="InterPro" id="IPR005835">
    <property type="entry name" value="NTP_transferase_dom"/>
</dbReference>
<dbReference type="EC" id="2.7.7.9" evidence="2 7"/>
<dbReference type="SUPFAM" id="SSF53448">
    <property type="entry name" value="Nucleotide-diphospho-sugar transferases"/>
    <property type="match status" value="1"/>
</dbReference>
<evidence type="ECO:0000256" key="3">
    <source>
        <dbReference type="ARBA" id="ARBA00019048"/>
    </source>
</evidence>
<dbReference type="InterPro" id="IPR029044">
    <property type="entry name" value="Nucleotide-diphossugar_trans"/>
</dbReference>
<dbReference type="CDD" id="cd02541">
    <property type="entry name" value="UGPase_prokaryotic"/>
    <property type="match status" value="1"/>
</dbReference>
<keyword evidence="10" id="KW-1185">Reference proteome</keyword>
<keyword evidence="4 7" id="KW-0808">Transferase</keyword>
<accession>A0A839U8W3</accession>
<evidence type="ECO:0000256" key="5">
    <source>
        <dbReference type="ARBA" id="ARBA00022695"/>
    </source>
</evidence>
<evidence type="ECO:0000259" key="8">
    <source>
        <dbReference type="Pfam" id="PF00483"/>
    </source>
</evidence>
<comment type="similarity">
    <text evidence="1 7">Belongs to the UDPGP type 2 family.</text>
</comment>
<protein>
    <recommendedName>
        <fullName evidence="3 7">UTP--glucose-1-phosphate uridylyltransferase</fullName>
        <ecNumber evidence="2 7">2.7.7.9</ecNumber>
    </recommendedName>
    <alternativeName>
        <fullName evidence="7">UDP-glucose pyrophosphorylase</fullName>
    </alternativeName>
</protein>
<dbReference type="Proteomes" id="UP000554520">
    <property type="component" value="Unassembled WGS sequence"/>
</dbReference>
<proteinExistence type="inferred from homology"/>
<gene>
    <name evidence="9" type="ORF">FHS21_001835</name>
</gene>
<dbReference type="EMBL" id="JACHXN010000004">
    <property type="protein sequence ID" value="MBB3145430.1"/>
    <property type="molecule type" value="Genomic_DNA"/>
</dbReference>
<dbReference type="Pfam" id="PF00483">
    <property type="entry name" value="NTP_transferase"/>
    <property type="match status" value="1"/>
</dbReference>
<dbReference type="InterPro" id="IPR005771">
    <property type="entry name" value="GalU_uridylyltTrfase_bac/arc"/>
</dbReference>
<dbReference type="GO" id="GO:0006011">
    <property type="term" value="P:UDP-alpha-D-glucose metabolic process"/>
    <property type="evidence" value="ECO:0007669"/>
    <property type="project" value="InterPro"/>
</dbReference>
<keyword evidence="5 7" id="KW-0548">Nucleotidyltransferase</keyword>
<comment type="catalytic activity">
    <reaction evidence="6 7">
        <text>alpha-D-glucose 1-phosphate + UTP + H(+) = UDP-alpha-D-glucose + diphosphate</text>
        <dbReference type="Rhea" id="RHEA:19889"/>
        <dbReference type="ChEBI" id="CHEBI:15378"/>
        <dbReference type="ChEBI" id="CHEBI:33019"/>
        <dbReference type="ChEBI" id="CHEBI:46398"/>
        <dbReference type="ChEBI" id="CHEBI:58601"/>
        <dbReference type="ChEBI" id="CHEBI:58885"/>
        <dbReference type="EC" id="2.7.7.9"/>
    </reaction>
</comment>
<dbReference type="Gene3D" id="3.90.550.10">
    <property type="entry name" value="Spore Coat Polysaccharide Biosynthesis Protein SpsA, Chain A"/>
    <property type="match status" value="1"/>
</dbReference>
<comment type="caution">
    <text evidence="9">The sequence shown here is derived from an EMBL/GenBank/DDBJ whole genome shotgun (WGS) entry which is preliminary data.</text>
</comment>
<dbReference type="NCBIfam" id="TIGR01099">
    <property type="entry name" value="galU"/>
    <property type="match status" value="1"/>
</dbReference>
<evidence type="ECO:0000256" key="4">
    <source>
        <dbReference type="ARBA" id="ARBA00022679"/>
    </source>
</evidence>
<evidence type="ECO:0000256" key="1">
    <source>
        <dbReference type="ARBA" id="ARBA00006890"/>
    </source>
</evidence>
<dbReference type="PANTHER" id="PTHR43197:SF1">
    <property type="entry name" value="UTP--GLUCOSE-1-PHOSPHATE URIDYLYLTRANSFERASE"/>
    <property type="match status" value="1"/>
</dbReference>
<sequence length="301" mass="33383">MMSEAKKIRKAVFPVAGFGTRVLPATKSIPKEMLTVVDKPVIQYVVDEAREAGIEHFIFVTGRNKAVIEDYFDVQYELYQTLSERGKTALLDELQGIQPGPGTTSFTRQQVPMGLGHAVWCARDIVGDEPFALLLPDMIMQPEKNGCLADMVELYNQSGGNIVAVQECDPAETHKYGIVGQGKPVGNGFELTQMVEKPAKGTAPSNLYINGRYILQPEIFSILENQERGAGNEIQLTDAMLKLTKEQDFFGYHFKGRTYDTGSKEGFVEANVAFALWREDIRNGVIDNIGNMLKTIQPKKG</sequence>
<dbReference type="PANTHER" id="PTHR43197">
    <property type="entry name" value="UTP--GLUCOSE-1-PHOSPHATE URIDYLYLTRANSFERASE"/>
    <property type="match status" value="1"/>
</dbReference>
<name>A0A839U8W3_9HYPH</name>